<sequence length="107" mass="12057">MADADKGKTPEEYAAEYRAWLLECFGTLKVVKSIEALLNESSDEQKLDQRPSLRAAVGLVHPETGEPLIYTICEYEEGYEFNEKAILLTASDSAVEAQWVDEKWILS</sequence>
<proteinExistence type="predicted"/>
<name>A0A0F9LYF1_9ZZZZ</name>
<protein>
    <submittedName>
        <fullName evidence="1">Uncharacterized protein</fullName>
    </submittedName>
</protein>
<organism evidence="1">
    <name type="scientific">marine sediment metagenome</name>
    <dbReference type="NCBI Taxonomy" id="412755"/>
    <lineage>
        <taxon>unclassified sequences</taxon>
        <taxon>metagenomes</taxon>
        <taxon>ecological metagenomes</taxon>
    </lineage>
</organism>
<dbReference type="EMBL" id="LAZR01011368">
    <property type="protein sequence ID" value="KKM62077.1"/>
    <property type="molecule type" value="Genomic_DNA"/>
</dbReference>
<evidence type="ECO:0000313" key="1">
    <source>
        <dbReference type="EMBL" id="KKM62077.1"/>
    </source>
</evidence>
<reference evidence="1" key="1">
    <citation type="journal article" date="2015" name="Nature">
        <title>Complex archaea that bridge the gap between prokaryotes and eukaryotes.</title>
        <authorList>
            <person name="Spang A."/>
            <person name="Saw J.H."/>
            <person name="Jorgensen S.L."/>
            <person name="Zaremba-Niedzwiedzka K."/>
            <person name="Martijn J."/>
            <person name="Lind A.E."/>
            <person name="van Eijk R."/>
            <person name="Schleper C."/>
            <person name="Guy L."/>
            <person name="Ettema T.J."/>
        </authorList>
    </citation>
    <scope>NUCLEOTIDE SEQUENCE</scope>
</reference>
<dbReference type="AlphaFoldDB" id="A0A0F9LYF1"/>
<comment type="caution">
    <text evidence="1">The sequence shown here is derived from an EMBL/GenBank/DDBJ whole genome shotgun (WGS) entry which is preliminary data.</text>
</comment>
<accession>A0A0F9LYF1</accession>
<gene>
    <name evidence="1" type="ORF">LCGC14_1525350</name>
</gene>